<feature type="region of interest" description="Disordered" evidence="1">
    <location>
        <begin position="110"/>
        <end position="136"/>
    </location>
</feature>
<feature type="compositionally biased region" description="Polar residues" evidence="1">
    <location>
        <begin position="124"/>
        <end position="133"/>
    </location>
</feature>
<dbReference type="AlphaFoldDB" id="A0A2B4R649"/>
<proteinExistence type="predicted"/>
<sequence length="171" mass="19751">MSAHKTTDVLTDGLLHSPTFGVTLKAKFARAETHLHDVSAKLEELTEKLPGSDDDVIQEWKKEEVETLKPKEHELTLQYWDESYVSLFFMSKKLRVLEYINSGKDKNVIDPDPNNLYSKRKQQRSANNTSSHSTAKRHVPVKFPESMWGYSLQKMLLFTRAELNYHITRSG</sequence>
<dbReference type="EMBL" id="LSMT01001249">
    <property type="protein sequence ID" value="PFX12636.1"/>
    <property type="molecule type" value="Genomic_DNA"/>
</dbReference>
<gene>
    <name evidence="2" type="ORF">AWC38_SpisGene23368</name>
</gene>
<dbReference type="OrthoDB" id="5985722at2759"/>
<reference evidence="3" key="1">
    <citation type="journal article" date="2017" name="bioRxiv">
        <title>Comparative analysis of the genomes of Stylophora pistillata and Acropora digitifera provides evidence for extensive differences between species of corals.</title>
        <authorList>
            <person name="Voolstra C.R."/>
            <person name="Li Y."/>
            <person name="Liew Y.J."/>
            <person name="Baumgarten S."/>
            <person name="Zoccola D."/>
            <person name="Flot J.-F."/>
            <person name="Tambutte S."/>
            <person name="Allemand D."/>
            <person name="Aranda M."/>
        </authorList>
    </citation>
    <scope>NUCLEOTIDE SEQUENCE [LARGE SCALE GENOMIC DNA]</scope>
</reference>
<dbReference type="Proteomes" id="UP000225706">
    <property type="component" value="Unassembled WGS sequence"/>
</dbReference>
<keyword evidence="3" id="KW-1185">Reference proteome</keyword>
<comment type="caution">
    <text evidence="2">The sequence shown here is derived from an EMBL/GenBank/DDBJ whole genome shotgun (WGS) entry which is preliminary data.</text>
</comment>
<organism evidence="2 3">
    <name type="scientific">Stylophora pistillata</name>
    <name type="common">Smooth cauliflower coral</name>
    <dbReference type="NCBI Taxonomy" id="50429"/>
    <lineage>
        <taxon>Eukaryota</taxon>
        <taxon>Metazoa</taxon>
        <taxon>Cnidaria</taxon>
        <taxon>Anthozoa</taxon>
        <taxon>Hexacorallia</taxon>
        <taxon>Scleractinia</taxon>
        <taxon>Astrocoeniina</taxon>
        <taxon>Pocilloporidae</taxon>
        <taxon>Stylophora</taxon>
    </lineage>
</organism>
<accession>A0A2B4R649</accession>
<evidence type="ECO:0000256" key="1">
    <source>
        <dbReference type="SAM" id="MobiDB-lite"/>
    </source>
</evidence>
<evidence type="ECO:0000313" key="2">
    <source>
        <dbReference type="EMBL" id="PFX12636.1"/>
    </source>
</evidence>
<protein>
    <submittedName>
        <fullName evidence="2">Uncharacterized protein</fullName>
    </submittedName>
</protein>
<name>A0A2B4R649_STYPI</name>
<evidence type="ECO:0000313" key="3">
    <source>
        <dbReference type="Proteomes" id="UP000225706"/>
    </source>
</evidence>